<organism evidence="2 3">
    <name type="scientific">Perkinsus olseni</name>
    <name type="common">Perkinsus atlanticus</name>
    <dbReference type="NCBI Taxonomy" id="32597"/>
    <lineage>
        <taxon>Eukaryota</taxon>
        <taxon>Sar</taxon>
        <taxon>Alveolata</taxon>
        <taxon>Perkinsozoa</taxon>
        <taxon>Perkinsea</taxon>
        <taxon>Perkinsida</taxon>
        <taxon>Perkinsidae</taxon>
        <taxon>Perkinsus</taxon>
    </lineage>
</organism>
<feature type="compositionally biased region" description="Basic and acidic residues" evidence="1">
    <location>
        <begin position="1"/>
        <end position="27"/>
    </location>
</feature>
<dbReference type="Proteomes" id="UP000553632">
    <property type="component" value="Unassembled WGS sequence"/>
</dbReference>
<name>A0A7J6SWT2_PEROL</name>
<dbReference type="EMBL" id="JABANO010015154">
    <property type="protein sequence ID" value="KAF4737348.1"/>
    <property type="molecule type" value="Genomic_DNA"/>
</dbReference>
<feature type="region of interest" description="Disordered" evidence="1">
    <location>
        <begin position="1"/>
        <end position="54"/>
    </location>
</feature>
<feature type="compositionally biased region" description="Polar residues" evidence="1">
    <location>
        <begin position="33"/>
        <end position="43"/>
    </location>
</feature>
<dbReference type="AlphaFoldDB" id="A0A7J6SWT2"/>
<gene>
    <name evidence="2" type="ORF">FOZ63_017288</name>
</gene>
<sequence>RIEMPRADRSGFLRVKESDKNDRRNGEAKMTGPPSQVPSSSGMNEGKLENESSGAKFLPLSKGVSLRIVDPVKEEPLLREADGPHHADDDYDESDVPPLEAISAYLEVARVIDGKGWLFDRFALSE</sequence>
<reference evidence="2 3" key="1">
    <citation type="submission" date="2020-04" db="EMBL/GenBank/DDBJ databases">
        <title>Perkinsus olseni comparative genomics.</title>
        <authorList>
            <person name="Bogema D.R."/>
        </authorList>
    </citation>
    <scope>NUCLEOTIDE SEQUENCE [LARGE SCALE GENOMIC DNA]</scope>
    <source>
        <strain evidence="2 3">ATCC PRA-207</strain>
    </source>
</reference>
<proteinExistence type="predicted"/>
<protein>
    <submittedName>
        <fullName evidence="2">Uncharacterized protein</fullName>
    </submittedName>
</protein>
<accession>A0A7J6SWT2</accession>
<feature type="compositionally biased region" description="Basic and acidic residues" evidence="1">
    <location>
        <begin position="75"/>
        <end position="88"/>
    </location>
</feature>
<evidence type="ECO:0000256" key="1">
    <source>
        <dbReference type="SAM" id="MobiDB-lite"/>
    </source>
</evidence>
<feature type="region of interest" description="Disordered" evidence="1">
    <location>
        <begin position="75"/>
        <end position="95"/>
    </location>
</feature>
<evidence type="ECO:0000313" key="3">
    <source>
        <dbReference type="Proteomes" id="UP000553632"/>
    </source>
</evidence>
<comment type="caution">
    <text evidence="2">The sequence shown here is derived from an EMBL/GenBank/DDBJ whole genome shotgun (WGS) entry which is preliminary data.</text>
</comment>
<evidence type="ECO:0000313" key="2">
    <source>
        <dbReference type="EMBL" id="KAF4737348.1"/>
    </source>
</evidence>
<feature type="non-terminal residue" evidence="2">
    <location>
        <position position="126"/>
    </location>
</feature>
<keyword evidence="3" id="KW-1185">Reference proteome</keyword>